<sequence>MTGKGNGRSSDGMKSFNHYDEKKTTSIVTTIHPMPKATISNPEWWEQRQCCDGTKFYYNIATNERTKLNPTRGPLPPGWLEFEDQGEILARQVRTGIIAKTDPRCYRPDQERRAAATIHEWTTHLASPLYSQPTAHSVLRIIWRDVEMHLPGFRIDLEQYEKLRKKATFNAELIQSLDDNLQAIETWRAMADKQVEKLEKNAAALGRNINVEGLRRNFDAFGKAVDAATQEMIEGWLTTEHNMYLLKLLEVFFSSLRRPTWG</sequence>
<evidence type="ECO:0008006" key="3">
    <source>
        <dbReference type="Google" id="ProtNLM"/>
    </source>
</evidence>
<proteinExistence type="predicted"/>
<dbReference type="OrthoDB" id="3446673at2759"/>
<evidence type="ECO:0000313" key="2">
    <source>
        <dbReference type="Proteomes" id="UP000297527"/>
    </source>
</evidence>
<reference evidence="1 2" key="1">
    <citation type="submission" date="2017-12" db="EMBL/GenBank/DDBJ databases">
        <title>Comparative genomics of Botrytis spp.</title>
        <authorList>
            <person name="Valero-Jimenez C.A."/>
            <person name="Tapia P."/>
            <person name="Veloso J."/>
            <person name="Silva-Moreno E."/>
            <person name="Staats M."/>
            <person name="Valdes J.H."/>
            <person name="Van Kan J.A.L."/>
        </authorList>
    </citation>
    <scope>NUCLEOTIDE SEQUENCE [LARGE SCALE GENOMIC DNA]</scope>
    <source>
        <strain evidence="1 2">MUCL11595</strain>
    </source>
</reference>
<keyword evidence="2" id="KW-1185">Reference proteome</keyword>
<organism evidence="1 2">
    <name type="scientific">Botryotinia convoluta</name>
    <dbReference type="NCBI Taxonomy" id="54673"/>
    <lineage>
        <taxon>Eukaryota</taxon>
        <taxon>Fungi</taxon>
        <taxon>Dikarya</taxon>
        <taxon>Ascomycota</taxon>
        <taxon>Pezizomycotina</taxon>
        <taxon>Leotiomycetes</taxon>
        <taxon>Helotiales</taxon>
        <taxon>Sclerotiniaceae</taxon>
        <taxon>Botryotinia</taxon>
    </lineage>
</organism>
<name>A0A4Z1HLU0_9HELO</name>
<evidence type="ECO:0000313" key="1">
    <source>
        <dbReference type="EMBL" id="TGO50079.1"/>
    </source>
</evidence>
<gene>
    <name evidence="1" type="ORF">BCON_0192g00060</name>
</gene>
<comment type="caution">
    <text evidence="1">The sequence shown here is derived from an EMBL/GenBank/DDBJ whole genome shotgun (WGS) entry which is preliminary data.</text>
</comment>
<protein>
    <recommendedName>
        <fullName evidence="3">WW domain-containing protein</fullName>
    </recommendedName>
</protein>
<dbReference type="AlphaFoldDB" id="A0A4Z1HLU0"/>
<dbReference type="EMBL" id="PQXN01000192">
    <property type="protein sequence ID" value="TGO50079.1"/>
    <property type="molecule type" value="Genomic_DNA"/>
</dbReference>
<dbReference type="Proteomes" id="UP000297527">
    <property type="component" value="Unassembled WGS sequence"/>
</dbReference>
<accession>A0A4Z1HLU0</accession>